<evidence type="ECO:0000256" key="3">
    <source>
        <dbReference type="ARBA" id="ARBA00022475"/>
    </source>
</evidence>
<sequence>MIVGSIISGLFWFEKNQEKDMEIEISTELNRNILTANYYSSIEQYLNIMNTVADDLSLSIDNLPHETLAQRAKTIAERYELIEVLFANRDGELYSSQNGIPDWNAKERQRPWFMNVMNTNEPYYQSDLYQSVGTGEMVITFSVPILKNGQRIGVVLFDLPGTHLLSEKKMEFAVTNPEGMVFAADPVNNEILGKNLFELRSSFLTVTEKPFIYQNPNEDWFSVSKTVLDDGNYLFNVVPLNKIVHSINNGIVLNILSLLLLGCVLVIAIYILLIKEFKQLLPIKNWIIQLSNGQFNSKKVDKSNNELDEITDALVILEQNLVSFVQSSHDTMNNLLVNQSEIAKIIVENEHNAQDELSSVEQVATAATELAATALDVAHNAELAEVAATSAIDVVGSSSETLRQVTDITERVSVSMLESTKIINELRVYSQEISTVVEVINTISDQTNLLALNAAIEAARAGEQGRGFAVVAGEVRVLAGKTQQSTIDIQNIITLLQEQSKKADVSMRNNAALIVEYEQMFKELSDAFTLISNRVTEMSDINASVATASKEQSSVTKDISQQLESINIIVHKNLDLIAITNQSSGHIQELTTNLGDKLSFFKL</sequence>
<comment type="subcellular location">
    <subcellularLocation>
        <location evidence="1">Cell inner membrane</location>
    </subcellularLocation>
    <subcellularLocation>
        <location evidence="2">Cell membrane</location>
        <topology evidence="2">Multi-pass membrane protein</topology>
    </subcellularLocation>
</comment>
<dbReference type="GO" id="GO:0005886">
    <property type="term" value="C:plasma membrane"/>
    <property type="evidence" value="ECO:0007669"/>
    <property type="project" value="UniProtKB-SubCell"/>
</dbReference>
<dbReference type="SMART" id="SM00283">
    <property type="entry name" value="MA"/>
    <property type="match status" value="1"/>
</dbReference>
<dbReference type="InterPro" id="IPR004089">
    <property type="entry name" value="MCPsignal_dom"/>
</dbReference>
<evidence type="ECO:0000313" key="16">
    <source>
        <dbReference type="Proteomes" id="UP000293465"/>
    </source>
</evidence>
<dbReference type="GO" id="GO:0007165">
    <property type="term" value="P:signal transduction"/>
    <property type="evidence" value="ECO:0007669"/>
    <property type="project" value="UniProtKB-KW"/>
</dbReference>
<dbReference type="AlphaFoldDB" id="A0A4Q5KMR5"/>
<dbReference type="PANTHER" id="PTHR32089">
    <property type="entry name" value="METHYL-ACCEPTING CHEMOTAXIS PROTEIN MCPB"/>
    <property type="match status" value="1"/>
</dbReference>
<evidence type="ECO:0000259" key="12">
    <source>
        <dbReference type="PROSITE" id="PS50111"/>
    </source>
</evidence>
<dbReference type="Proteomes" id="UP000294063">
    <property type="component" value="Unassembled WGS sequence"/>
</dbReference>
<evidence type="ECO:0000256" key="4">
    <source>
        <dbReference type="ARBA" id="ARBA00022500"/>
    </source>
</evidence>
<evidence type="ECO:0000256" key="1">
    <source>
        <dbReference type="ARBA" id="ARBA00004533"/>
    </source>
</evidence>
<evidence type="ECO:0000313" key="17">
    <source>
        <dbReference type="Proteomes" id="UP000294063"/>
    </source>
</evidence>
<dbReference type="Pfam" id="PF00015">
    <property type="entry name" value="MCPsignal"/>
    <property type="match status" value="1"/>
</dbReference>
<feature type="domain" description="Methyl-accepting transducer" evidence="12">
    <location>
        <begin position="331"/>
        <end position="567"/>
    </location>
</feature>
<evidence type="ECO:0000256" key="9">
    <source>
        <dbReference type="ARBA" id="ARBA00029447"/>
    </source>
</evidence>
<evidence type="ECO:0000313" key="18">
    <source>
        <dbReference type="Proteomes" id="UP000294166"/>
    </source>
</evidence>
<dbReference type="EMBL" id="SEZK01000001">
    <property type="protein sequence ID" value="RYU55026.1"/>
    <property type="molecule type" value="Genomic_DNA"/>
</dbReference>
<dbReference type="GeneID" id="56274424"/>
<evidence type="ECO:0000256" key="11">
    <source>
        <dbReference type="SAM" id="Phobius"/>
    </source>
</evidence>
<keyword evidence="8 10" id="KW-0807">Transducer</keyword>
<feature type="transmembrane region" description="Helical" evidence="11">
    <location>
        <begin position="251"/>
        <end position="274"/>
    </location>
</feature>
<dbReference type="SUPFAM" id="SSF58104">
    <property type="entry name" value="Methyl-accepting chemotaxis protein (MCP) signaling domain"/>
    <property type="match status" value="1"/>
</dbReference>
<comment type="caution">
    <text evidence="13">The sequence shown here is derived from an EMBL/GenBank/DDBJ whole genome shotgun (WGS) entry which is preliminary data.</text>
</comment>
<reference evidence="16 17" key="1">
    <citation type="submission" date="2019-02" db="EMBL/GenBank/DDBJ databases">
        <title>Genome sequences of Aliivibrio finisterrensis strains from farmed Atlantic salmon.</title>
        <authorList>
            <person name="Bowman J.P."/>
        </authorList>
    </citation>
    <scope>NUCLEOTIDE SEQUENCE [LARGE SCALE GENOMIC DNA]</scope>
    <source>
        <strain evidence="15 18">A21</strain>
        <strain evidence="13 16">A32</strain>
        <strain evidence="14 17">A46</strain>
    </source>
</reference>
<name>A0A4Q5KMR5_9GAMM</name>
<evidence type="ECO:0000256" key="8">
    <source>
        <dbReference type="ARBA" id="ARBA00023224"/>
    </source>
</evidence>
<dbReference type="PANTHER" id="PTHR32089:SF33">
    <property type="entry name" value="TOXIN COREGULATED PILUS BIOSYNTHESIS PROTEIN I"/>
    <property type="match status" value="1"/>
</dbReference>
<evidence type="ECO:0000256" key="10">
    <source>
        <dbReference type="PROSITE-ProRule" id="PRU00284"/>
    </source>
</evidence>
<comment type="similarity">
    <text evidence="9">Belongs to the methyl-accepting chemotaxis (MCP) protein family.</text>
</comment>
<dbReference type="SUPFAM" id="SSF103190">
    <property type="entry name" value="Sensory domain-like"/>
    <property type="match status" value="1"/>
</dbReference>
<evidence type="ECO:0000313" key="15">
    <source>
        <dbReference type="EMBL" id="RYU66652.1"/>
    </source>
</evidence>
<evidence type="ECO:0000313" key="13">
    <source>
        <dbReference type="EMBL" id="RYU47740.1"/>
    </source>
</evidence>
<dbReference type="EMBL" id="SEZN01000003">
    <property type="protein sequence ID" value="RYU66652.1"/>
    <property type="molecule type" value="Genomic_DNA"/>
</dbReference>
<proteinExistence type="inferred from homology"/>
<dbReference type="OrthoDB" id="2489132at2"/>
<dbReference type="Pfam" id="PF02743">
    <property type="entry name" value="dCache_1"/>
    <property type="match status" value="1"/>
</dbReference>
<evidence type="ECO:0000256" key="7">
    <source>
        <dbReference type="ARBA" id="ARBA00023136"/>
    </source>
</evidence>
<gene>
    <name evidence="13" type="ORF">ERW49_05185</name>
    <name evidence="15" type="ORF">ERW53_03080</name>
    <name evidence="14" type="ORF">ERW57_01965</name>
</gene>
<keyword evidence="18" id="KW-1185">Reference proteome</keyword>
<evidence type="ECO:0000256" key="5">
    <source>
        <dbReference type="ARBA" id="ARBA00022692"/>
    </source>
</evidence>
<dbReference type="PROSITE" id="PS50111">
    <property type="entry name" value="CHEMOTAXIS_TRANSDUC_2"/>
    <property type="match status" value="1"/>
</dbReference>
<keyword evidence="6 11" id="KW-1133">Transmembrane helix</keyword>
<dbReference type="FunFam" id="1.10.287.950:FF:000001">
    <property type="entry name" value="Methyl-accepting chemotaxis sensory transducer"/>
    <property type="match status" value="1"/>
</dbReference>
<dbReference type="Proteomes" id="UP000294166">
    <property type="component" value="Unassembled WGS sequence"/>
</dbReference>
<dbReference type="CDD" id="cd11386">
    <property type="entry name" value="MCP_signal"/>
    <property type="match status" value="1"/>
</dbReference>
<dbReference type="InterPro" id="IPR033479">
    <property type="entry name" value="dCache_1"/>
</dbReference>
<dbReference type="RefSeq" id="WP_130047026.1">
    <property type="nucleotide sequence ID" value="NZ_SEZJ01000003.1"/>
</dbReference>
<evidence type="ECO:0000256" key="6">
    <source>
        <dbReference type="ARBA" id="ARBA00022989"/>
    </source>
</evidence>
<evidence type="ECO:0000256" key="2">
    <source>
        <dbReference type="ARBA" id="ARBA00004651"/>
    </source>
</evidence>
<evidence type="ECO:0000313" key="14">
    <source>
        <dbReference type="EMBL" id="RYU55026.1"/>
    </source>
</evidence>
<dbReference type="EMBL" id="SEZJ01000003">
    <property type="protein sequence ID" value="RYU47740.1"/>
    <property type="molecule type" value="Genomic_DNA"/>
</dbReference>
<keyword evidence="3" id="KW-1003">Cell membrane</keyword>
<dbReference type="Gene3D" id="3.30.450.20">
    <property type="entry name" value="PAS domain"/>
    <property type="match status" value="1"/>
</dbReference>
<dbReference type="GO" id="GO:0006935">
    <property type="term" value="P:chemotaxis"/>
    <property type="evidence" value="ECO:0007669"/>
    <property type="project" value="UniProtKB-KW"/>
</dbReference>
<accession>A0A4Q5KMR5</accession>
<keyword evidence="7 11" id="KW-0472">Membrane</keyword>
<dbReference type="InterPro" id="IPR029151">
    <property type="entry name" value="Sensor-like_sf"/>
</dbReference>
<organism evidence="13 16">
    <name type="scientific">Aliivibrio finisterrensis</name>
    <dbReference type="NCBI Taxonomy" id="511998"/>
    <lineage>
        <taxon>Bacteria</taxon>
        <taxon>Pseudomonadati</taxon>
        <taxon>Pseudomonadota</taxon>
        <taxon>Gammaproteobacteria</taxon>
        <taxon>Vibrionales</taxon>
        <taxon>Vibrionaceae</taxon>
        <taxon>Aliivibrio</taxon>
    </lineage>
</organism>
<dbReference type="Proteomes" id="UP000293465">
    <property type="component" value="Unassembled WGS sequence"/>
</dbReference>
<keyword evidence="5 11" id="KW-0812">Transmembrane</keyword>
<dbReference type="Gene3D" id="1.10.287.950">
    <property type="entry name" value="Methyl-accepting chemotaxis protein"/>
    <property type="match status" value="1"/>
</dbReference>
<dbReference type="CDD" id="cd18773">
    <property type="entry name" value="PDC1_HK_sensor"/>
    <property type="match status" value="1"/>
</dbReference>
<protein>
    <submittedName>
        <fullName evidence="13">Methyl-accepting chemotaxis protein</fullName>
    </submittedName>
</protein>
<keyword evidence="4" id="KW-0145">Chemotaxis</keyword>